<dbReference type="Pfam" id="PF00196">
    <property type="entry name" value="GerE"/>
    <property type="match status" value="1"/>
</dbReference>
<evidence type="ECO:0000313" key="10">
    <source>
        <dbReference type="Proteomes" id="UP001165393"/>
    </source>
</evidence>
<gene>
    <name evidence="9" type="ORF">NAF29_05715</name>
</gene>
<dbReference type="InterPro" id="IPR011006">
    <property type="entry name" value="CheY-like_superfamily"/>
</dbReference>
<dbReference type="PROSITE" id="PS50110">
    <property type="entry name" value="RESPONSE_REGULATORY"/>
    <property type="match status" value="1"/>
</dbReference>
<dbReference type="InterPro" id="IPR000792">
    <property type="entry name" value="Tscrpt_reg_LuxR_C"/>
</dbReference>
<sequence>MKAVASDSAIVLVVDDSPESLGMLNIALNNAGLMVLVALNGAQALSIIERITPDVVLLDGIMPEMDGFDTCRAIKQKLPNIPVIFMTGLTDSEYVIKGFEVGGVDYVTKPIVPDEVLARIRVHTQNAKLTQSAQAALDYAGQYVFCVSNDGALEWATPHVHELVDSLNGDAPCAWEQIQQLLAPWLAQGDQSQPLELTNFEPPLQAYFAGEHGSNHLLVRLVTPKKTKTAEALQQELPLTKREAQVLYWVSFGKTNWEVAQILDMSPRTVNKHLEQVFKKMGVDNRTAAAAISIRILESDEEAVG</sequence>
<dbReference type="PRINTS" id="PR00038">
    <property type="entry name" value="HTHLUXR"/>
</dbReference>
<dbReference type="PANTHER" id="PTHR48111:SF1">
    <property type="entry name" value="TWO-COMPONENT RESPONSE REGULATOR ORR33"/>
    <property type="match status" value="1"/>
</dbReference>
<dbReference type="InterPro" id="IPR001789">
    <property type="entry name" value="Sig_transdc_resp-reg_receiver"/>
</dbReference>
<dbReference type="Proteomes" id="UP001165393">
    <property type="component" value="Unassembled WGS sequence"/>
</dbReference>
<name>A0AA41W5M9_9GAMM</name>
<keyword evidence="10" id="KW-1185">Reference proteome</keyword>
<organism evidence="9 10">
    <name type="scientific">Echinimonas agarilytica</name>
    <dbReference type="NCBI Taxonomy" id="1215918"/>
    <lineage>
        <taxon>Bacteria</taxon>
        <taxon>Pseudomonadati</taxon>
        <taxon>Pseudomonadota</taxon>
        <taxon>Gammaproteobacteria</taxon>
        <taxon>Alteromonadales</taxon>
        <taxon>Echinimonadaceae</taxon>
        <taxon>Echinimonas</taxon>
    </lineage>
</organism>
<feature type="modified residue" description="4-aspartylphosphate" evidence="6">
    <location>
        <position position="59"/>
    </location>
</feature>
<evidence type="ECO:0000259" key="7">
    <source>
        <dbReference type="PROSITE" id="PS50043"/>
    </source>
</evidence>
<keyword evidence="3" id="KW-0805">Transcription regulation</keyword>
<dbReference type="PANTHER" id="PTHR48111">
    <property type="entry name" value="REGULATOR OF RPOS"/>
    <property type="match status" value="1"/>
</dbReference>
<dbReference type="InterPro" id="IPR036388">
    <property type="entry name" value="WH-like_DNA-bd_sf"/>
</dbReference>
<evidence type="ECO:0000256" key="1">
    <source>
        <dbReference type="ARBA" id="ARBA00022553"/>
    </source>
</evidence>
<evidence type="ECO:0000256" key="3">
    <source>
        <dbReference type="ARBA" id="ARBA00023015"/>
    </source>
</evidence>
<dbReference type="InterPro" id="IPR039420">
    <property type="entry name" value="WalR-like"/>
</dbReference>
<feature type="domain" description="HTH luxR-type" evidence="7">
    <location>
        <begin position="232"/>
        <end position="297"/>
    </location>
</feature>
<proteinExistence type="predicted"/>
<dbReference type="GO" id="GO:0000976">
    <property type="term" value="F:transcription cis-regulatory region binding"/>
    <property type="evidence" value="ECO:0007669"/>
    <property type="project" value="TreeGrafter"/>
</dbReference>
<dbReference type="SMART" id="SM00448">
    <property type="entry name" value="REC"/>
    <property type="match status" value="1"/>
</dbReference>
<dbReference type="GO" id="GO:0006355">
    <property type="term" value="P:regulation of DNA-templated transcription"/>
    <property type="evidence" value="ECO:0007669"/>
    <property type="project" value="InterPro"/>
</dbReference>
<dbReference type="SUPFAM" id="SSF46894">
    <property type="entry name" value="C-terminal effector domain of the bipartite response regulators"/>
    <property type="match status" value="1"/>
</dbReference>
<dbReference type="SUPFAM" id="SSF52172">
    <property type="entry name" value="CheY-like"/>
    <property type="match status" value="1"/>
</dbReference>
<evidence type="ECO:0000313" key="9">
    <source>
        <dbReference type="EMBL" id="MCM2679173.1"/>
    </source>
</evidence>
<dbReference type="PROSITE" id="PS50043">
    <property type="entry name" value="HTH_LUXR_2"/>
    <property type="match status" value="1"/>
</dbReference>
<dbReference type="Gene3D" id="3.40.50.2300">
    <property type="match status" value="1"/>
</dbReference>
<dbReference type="CDD" id="cd06170">
    <property type="entry name" value="LuxR_C_like"/>
    <property type="match status" value="1"/>
</dbReference>
<reference evidence="9 10" key="1">
    <citation type="journal article" date="2013" name="Antonie Van Leeuwenhoek">
        <title>Echinimonas agarilytica gen. nov., sp. nov., a new gammaproteobacterium isolated from the sea urchin Strongylocentrotus intermedius.</title>
        <authorList>
            <person name="Nedashkovskaya O.I."/>
            <person name="Stenkova A.M."/>
            <person name="Zhukova N.V."/>
            <person name="Van Trappen S."/>
            <person name="Lee J.S."/>
            <person name="Kim S.B."/>
        </authorList>
    </citation>
    <scope>NUCLEOTIDE SEQUENCE [LARGE SCALE GENOMIC DNA]</scope>
    <source>
        <strain evidence="9 10">KMM 6351</strain>
    </source>
</reference>
<keyword evidence="1 6" id="KW-0597">Phosphoprotein</keyword>
<dbReference type="SMART" id="SM00421">
    <property type="entry name" value="HTH_LUXR"/>
    <property type="match status" value="1"/>
</dbReference>
<dbReference type="GO" id="GO:0005829">
    <property type="term" value="C:cytosol"/>
    <property type="evidence" value="ECO:0007669"/>
    <property type="project" value="TreeGrafter"/>
</dbReference>
<accession>A0AA41W5M9</accession>
<feature type="domain" description="Response regulatory" evidence="8">
    <location>
        <begin position="10"/>
        <end position="124"/>
    </location>
</feature>
<dbReference type="EMBL" id="JAMQGP010000002">
    <property type="protein sequence ID" value="MCM2679173.1"/>
    <property type="molecule type" value="Genomic_DNA"/>
</dbReference>
<dbReference type="GO" id="GO:0032993">
    <property type="term" value="C:protein-DNA complex"/>
    <property type="evidence" value="ECO:0007669"/>
    <property type="project" value="TreeGrafter"/>
</dbReference>
<dbReference type="GO" id="GO:0000156">
    <property type="term" value="F:phosphorelay response regulator activity"/>
    <property type="evidence" value="ECO:0007669"/>
    <property type="project" value="TreeGrafter"/>
</dbReference>
<dbReference type="Pfam" id="PF00072">
    <property type="entry name" value="Response_reg"/>
    <property type="match status" value="1"/>
</dbReference>
<evidence type="ECO:0000256" key="6">
    <source>
        <dbReference type="PROSITE-ProRule" id="PRU00169"/>
    </source>
</evidence>
<evidence type="ECO:0000256" key="4">
    <source>
        <dbReference type="ARBA" id="ARBA00023125"/>
    </source>
</evidence>
<evidence type="ECO:0000259" key="8">
    <source>
        <dbReference type="PROSITE" id="PS50110"/>
    </source>
</evidence>
<keyword evidence="2" id="KW-0902">Two-component regulatory system</keyword>
<dbReference type="Gene3D" id="1.10.10.10">
    <property type="entry name" value="Winged helix-like DNA-binding domain superfamily/Winged helix DNA-binding domain"/>
    <property type="match status" value="1"/>
</dbReference>
<keyword evidence="5" id="KW-0804">Transcription</keyword>
<dbReference type="AlphaFoldDB" id="A0AA41W5M9"/>
<keyword evidence="4 9" id="KW-0238">DNA-binding</keyword>
<comment type="caution">
    <text evidence="9">The sequence shown here is derived from an EMBL/GenBank/DDBJ whole genome shotgun (WGS) entry which is preliminary data.</text>
</comment>
<evidence type="ECO:0000256" key="5">
    <source>
        <dbReference type="ARBA" id="ARBA00023163"/>
    </source>
</evidence>
<dbReference type="RefSeq" id="WP_251260533.1">
    <property type="nucleotide sequence ID" value="NZ_JAMQGP010000002.1"/>
</dbReference>
<protein>
    <submittedName>
        <fullName evidence="9">DNA-binding response regulator</fullName>
    </submittedName>
</protein>
<dbReference type="InterPro" id="IPR016032">
    <property type="entry name" value="Sig_transdc_resp-reg_C-effctor"/>
</dbReference>
<evidence type="ECO:0000256" key="2">
    <source>
        <dbReference type="ARBA" id="ARBA00023012"/>
    </source>
</evidence>